<dbReference type="STRING" id="113562.SAMN04489716_5527"/>
<sequence length="177" mass="17633">MRKPALATVALVTVFLTGCSSGGSGEPAVGTATPAAAGGVTSAAAGPVASLGATPAQQTEKPTDAALSADTEAICAQAGRTSASFGKTFAEDYQLLIQAAGEGAEAKSRAQEKVSRDMANFSYALLDMSKLAADPQVKKALAAMGAEVTALKGDVAKIDDKKLAGLQGTLDKACGRQ</sequence>
<protein>
    <submittedName>
        <fullName evidence="1">Uncharacterized protein</fullName>
    </submittedName>
</protein>
<gene>
    <name evidence="1" type="ORF">SAMN04489716_5527</name>
</gene>
<dbReference type="OrthoDB" id="3298312at2"/>
<dbReference type="RefSeq" id="WP_092547389.1">
    <property type="nucleotide sequence ID" value="NZ_BOMJ01000054.1"/>
</dbReference>
<dbReference type="PROSITE" id="PS51257">
    <property type="entry name" value="PROKAR_LIPOPROTEIN"/>
    <property type="match status" value="1"/>
</dbReference>
<dbReference type="EMBL" id="LT629758">
    <property type="protein sequence ID" value="SDT67806.1"/>
    <property type="molecule type" value="Genomic_DNA"/>
</dbReference>
<dbReference type="AlphaFoldDB" id="A0A1H2CCI4"/>
<evidence type="ECO:0000313" key="1">
    <source>
        <dbReference type="EMBL" id="SDT67806.1"/>
    </source>
</evidence>
<proteinExistence type="predicted"/>
<evidence type="ECO:0000313" key="2">
    <source>
        <dbReference type="Proteomes" id="UP000198688"/>
    </source>
</evidence>
<keyword evidence="2" id="KW-1185">Reference proteome</keyword>
<reference evidence="1 2" key="1">
    <citation type="submission" date="2016-10" db="EMBL/GenBank/DDBJ databases">
        <authorList>
            <person name="de Groot N.N."/>
        </authorList>
    </citation>
    <scope>NUCLEOTIDE SEQUENCE [LARGE SCALE GENOMIC DNA]</scope>
    <source>
        <strain evidence="1 2">DSM 43941</strain>
    </source>
</reference>
<name>A0A1H2CCI4_9ACTN</name>
<organism evidence="1 2">
    <name type="scientific">Actinoplanes derwentensis</name>
    <dbReference type="NCBI Taxonomy" id="113562"/>
    <lineage>
        <taxon>Bacteria</taxon>
        <taxon>Bacillati</taxon>
        <taxon>Actinomycetota</taxon>
        <taxon>Actinomycetes</taxon>
        <taxon>Micromonosporales</taxon>
        <taxon>Micromonosporaceae</taxon>
        <taxon>Actinoplanes</taxon>
    </lineage>
</organism>
<dbReference type="Proteomes" id="UP000198688">
    <property type="component" value="Chromosome I"/>
</dbReference>
<accession>A0A1H2CCI4</accession>